<sequence length="143" mass="15517">MQDIMQFAGNHTILSLAWVVLLVLVVVTTFKGLFSKVKTISRGEAIHLINKEDAVVVDVRSRDDFRKGHISNSVNVLAADIKKGSFSELEKHKTQPLIVVCATGTSAAESAAQLNTAGFERVFVLKDGVSGWNGENLPLVRGK</sequence>
<dbReference type="Proteomes" id="UP000033924">
    <property type="component" value="Unassembled WGS sequence"/>
</dbReference>
<comment type="caution">
    <text evidence="3">The sequence shown here is derived from an EMBL/GenBank/DDBJ whole genome shotgun (WGS) entry which is preliminary data.</text>
</comment>
<dbReference type="InterPro" id="IPR036873">
    <property type="entry name" value="Rhodanese-like_dom_sf"/>
</dbReference>
<dbReference type="STRING" id="65700.SY86_18140"/>
<dbReference type="RefSeq" id="WP_016191296.1">
    <property type="nucleotide sequence ID" value="NZ_CP089932.1"/>
</dbReference>
<protein>
    <recommendedName>
        <fullName evidence="2">Rhodanese domain-containing protein</fullName>
    </recommendedName>
</protein>
<evidence type="ECO:0000259" key="2">
    <source>
        <dbReference type="PROSITE" id="PS50206"/>
    </source>
</evidence>
<dbReference type="SUPFAM" id="SSF52821">
    <property type="entry name" value="Rhodanese/Cell cycle control phosphatase"/>
    <property type="match status" value="1"/>
</dbReference>
<feature type="transmembrane region" description="Helical" evidence="1">
    <location>
        <begin position="12"/>
        <end position="34"/>
    </location>
</feature>
<reference evidence="3 4" key="1">
    <citation type="submission" date="2015-01" db="EMBL/GenBank/DDBJ databases">
        <title>Erwinia tracheiphila.</title>
        <authorList>
            <person name="Shapiro L.R."/>
        </authorList>
    </citation>
    <scope>NUCLEOTIDE SEQUENCE [LARGE SCALE GENOMIC DNA]</scope>
    <source>
        <strain evidence="3 4">BuffGH</strain>
    </source>
</reference>
<keyword evidence="1" id="KW-0472">Membrane</keyword>
<dbReference type="PANTHER" id="PTHR43031">
    <property type="entry name" value="FAD-DEPENDENT OXIDOREDUCTASE"/>
    <property type="match status" value="1"/>
</dbReference>
<dbReference type="InterPro" id="IPR001763">
    <property type="entry name" value="Rhodanese-like_dom"/>
</dbReference>
<dbReference type="Gene3D" id="3.40.250.10">
    <property type="entry name" value="Rhodanese-like domain"/>
    <property type="match status" value="1"/>
</dbReference>
<dbReference type="PANTHER" id="PTHR43031:SF18">
    <property type="entry name" value="RHODANESE-RELATED SULFURTRANSFERASES"/>
    <property type="match status" value="1"/>
</dbReference>
<organism evidence="3 4">
    <name type="scientific">Erwinia tracheiphila</name>
    <dbReference type="NCBI Taxonomy" id="65700"/>
    <lineage>
        <taxon>Bacteria</taxon>
        <taxon>Pseudomonadati</taxon>
        <taxon>Pseudomonadota</taxon>
        <taxon>Gammaproteobacteria</taxon>
        <taxon>Enterobacterales</taxon>
        <taxon>Erwiniaceae</taxon>
        <taxon>Erwinia</taxon>
    </lineage>
</organism>
<evidence type="ECO:0000313" key="4">
    <source>
        <dbReference type="Proteomes" id="UP000033924"/>
    </source>
</evidence>
<dbReference type="PROSITE" id="PS50206">
    <property type="entry name" value="RHODANESE_3"/>
    <property type="match status" value="1"/>
</dbReference>
<accession>A0A0M2KD79</accession>
<keyword evidence="1" id="KW-1133">Transmembrane helix</keyword>
<dbReference type="PATRIC" id="fig|65700.7.peg.4528"/>
<evidence type="ECO:0000256" key="1">
    <source>
        <dbReference type="SAM" id="Phobius"/>
    </source>
</evidence>
<dbReference type="SMART" id="SM00450">
    <property type="entry name" value="RHOD"/>
    <property type="match status" value="1"/>
</dbReference>
<proteinExistence type="predicted"/>
<dbReference type="AlphaFoldDB" id="A0A0M2KD79"/>
<name>A0A0M2KD79_9GAMM</name>
<keyword evidence="4" id="KW-1185">Reference proteome</keyword>
<dbReference type="Pfam" id="PF00581">
    <property type="entry name" value="Rhodanese"/>
    <property type="match status" value="1"/>
</dbReference>
<dbReference type="EMBL" id="JXNU01000003">
    <property type="protein sequence ID" value="KKF36909.1"/>
    <property type="molecule type" value="Genomic_DNA"/>
</dbReference>
<keyword evidence="1" id="KW-0812">Transmembrane</keyword>
<gene>
    <name evidence="3" type="ORF">SY86_18140</name>
</gene>
<dbReference type="InterPro" id="IPR050229">
    <property type="entry name" value="GlpE_sulfurtransferase"/>
</dbReference>
<dbReference type="CDD" id="cd00158">
    <property type="entry name" value="RHOD"/>
    <property type="match status" value="1"/>
</dbReference>
<feature type="domain" description="Rhodanese" evidence="2">
    <location>
        <begin position="50"/>
        <end position="141"/>
    </location>
</feature>
<evidence type="ECO:0000313" key="3">
    <source>
        <dbReference type="EMBL" id="KKF36909.1"/>
    </source>
</evidence>